<name>A0ABW2LVX2_9FLAO</name>
<evidence type="ECO:0008006" key="3">
    <source>
        <dbReference type="Google" id="ProtNLM"/>
    </source>
</evidence>
<organism evidence="1 2">
    <name type="scientific">Chryseobacterium zhengzhouense</name>
    <dbReference type="NCBI Taxonomy" id="1636086"/>
    <lineage>
        <taxon>Bacteria</taxon>
        <taxon>Pseudomonadati</taxon>
        <taxon>Bacteroidota</taxon>
        <taxon>Flavobacteriia</taxon>
        <taxon>Flavobacteriales</taxon>
        <taxon>Weeksellaceae</taxon>
        <taxon>Chryseobacterium group</taxon>
        <taxon>Chryseobacterium</taxon>
    </lineage>
</organism>
<evidence type="ECO:0000313" key="2">
    <source>
        <dbReference type="Proteomes" id="UP001596550"/>
    </source>
</evidence>
<protein>
    <recommendedName>
        <fullName evidence="3">DUF4843 domain-containing protein</fullName>
    </recommendedName>
</protein>
<evidence type="ECO:0000313" key="1">
    <source>
        <dbReference type="EMBL" id="MFC7346683.1"/>
    </source>
</evidence>
<keyword evidence="2" id="KW-1185">Reference proteome</keyword>
<comment type="caution">
    <text evidence="1">The sequence shown here is derived from an EMBL/GenBank/DDBJ whole genome shotgun (WGS) entry which is preliminary data.</text>
</comment>
<dbReference type="EMBL" id="JBHTCR010000003">
    <property type="protein sequence ID" value="MFC7346683.1"/>
    <property type="molecule type" value="Genomic_DNA"/>
</dbReference>
<reference evidence="2" key="1">
    <citation type="journal article" date="2019" name="Int. J. Syst. Evol. Microbiol.">
        <title>The Global Catalogue of Microorganisms (GCM) 10K type strain sequencing project: providing services to taxonomists for standard genome sequencing and annotation.</title>
        <authorList>
            <consortium name="The Broad Institute Genomics Platform"/>
            <consortium name="The Broad Institute Genome Sequencing Center for Infectious Disease"/>
            <person name="Wu L."/>
            <person name="Ma J."/>
        </authorList>
    </citation>
    <scope>NUCLEOTIDE SEQUENCE [LARGE SCALE GENOMIC DNA]</scope>
    <source>
        <strain evidence="2">CCUG 54781</strain>
    </source>
</reference>
<dbReference type="PROSITE" id="PS51257">
    <property type="entry name" value="PROKAR_LIPOPROTEIN"/>
    <property type="match status" value="1"/>
</dbReference>
<sequence length="262" mass="28593">MKKIFNYLTASILAITALVSCSVEDRTTEDRNVFFEEVSYLRTVSSSQTYADVEIPYKLTIPSDGSHQVNFIFEKGLSNTVQGTDFDILGGSQIEAGQSEGVIKLRLYSAAASSEGKIAAFKLSSPTLPNVIDKQVSTVRITKTCPVNTFLGSFTYISGWFGTPGDNYQVVQDPSNPNGLIIKNFLNSGDLPLTYDPVSYQITVPTMPTGYTDPDYGPVTIRPALDGSKSQFNTCNRTIDLRVSYIVSAGSFGNYTEKFNGN</sequence>
<proteinExistence type="predicted"/>
<gene>
    <name evidence="1" type="ORF">ACFQO9_08155</name>
</gene>
<dbReference type="RefSeq" id="WP_378176565.1">
    <property type="nucleotide sequence ID" value="NZ_JBHTCR010000003.1"/>
</dbReference>
<dbReference type="Proteomes" id="UP001596550">
    <property type="component" value="Unassembled WGS sequence"/>
</dbReference>
<accession>A0ABW2LVX2</accession>